<proteinExistence type="predicted"/>
<name>A0A3D8SR61_9HELO</name>
<evidence type="ECO:0000313" key="2">
    <source>
        <dbReference type="EMBL" id="RDW88777.1"/>
    </source>
</evidence>
<gene>
    <name evidence="2" type="ORF">BP6252_00809</name>
</gene>
<dbReference type="GO" id="GO:0016747">
    <property type="term" value="F:acyltransferase activity, transferring groups other than amino-acyl groups"/>
    <property type="evidence" value="ECO:0007669"/>
    <property type="project" value="InterPro"/>
</dbReference>
<protein>
    <recommendedName>
        <fullName evidence="1">N-acetyltransferase domain-containing protein</fullName>
    </recommendedName>
</protein>
<dbReference type="STRING" id="1849047.A0A3D8SR61"/>
<dbReference type="Proteomes" id="UP000256645">
    <property type="component" value="Unassembled WGS sequence"/>
</dbReference>
<keyword evidence="3" id="KW-1185">Reference proteome</keyword>
<dbReference type="OrthoDB" id="410198at2759"/>
<dbReference type="AlphaFoldDB" id="A0A3D8SR61"/>
<dbReference type="Gene3D" id="3.40.630.30">
    <property type="match status" value="1"/>
</dbReference>
<organism evidence="2 3">
    <name type="scientific">Coleophoma cylindrospora</name>
    <dbReference type="NCBI Taxonomy" id="1849047"/>
    <lineage>
        <taxon>Eukaryota</taxon>
        <taxon>Fungi</taxon>
        <taxon>Dikarya</taxon>
        <taxon>Ascomycota</taxon>
        <taxon>Pezizomycotina</taxon>
        <taxon>Leotiomycetes</taxon>
        <taxon>Helotiales</taxon>
        <taxon>Dermateaceae</taxon>
        <taxon>Coleophoma</taxon>
    </lineage>
</organism>
<dbReference type="EMBL" id="PDLM01000001">
    <property type="protein sequence ID" value="RDW88777.1"/>
    <property type="molecule type" value="Genomic_DNA"/>
</dbReference>
<dbReference type="Pfam" id="PF00583">
    <property type="entry name" value="Acetyltransf_1"/>
    <property type="match status" value="1"/>
</dbReference>
<accession>A0A3D8SR61</accession>
<dbReference type="InterPro" id="IPR000182">
    <property type="entry name" value="GNAT_dom"/>
</dbReference>
<feature type="domain" description="N-acetyltransferase" evidence="1">
    <location>
        <begin position="124"/>
        <end position="181"/>
    </location>
</feature>
<sequence>MPAPTPSPPITIANLTPPLLESISNLLAGAFADDPLARCNRLLEDGSPNETVVEKETWMKMWRENITTKLQAGAEVVEVADWTALTLWFPPGVKKSTFDRTTSPAPLLEYFDSFEAIKEKYLHGRKYWYLNLIARDPQKREKGVITALFQPYLERAKAEGIPVWLEATSEHSRDVYLRYGFKQVEEVCIGKGEVSADGNIVKGGKGVMVYGMIIEP</sequence>
<dbReference type="InterPro" id="IPR016181">
    <property type="entry name" value="Acyl_CoA_acyltransferase"/>
</dbReference>
<evidence type="ECO:0000259" key="1">
    <source>
        <dbReference type="Pfam" id="PF00583"/>
    </source>
</evidence>
<dbReference type="SUPFAM" id="SSF55729">
    <property type="entry name" value="Acyl-CoA N-acyltransferases (Nat)"/>
    <property type="match status" value="1"/>
</dbReference>
<comment type="caution">
    <text evidence="2">The sequence shown here is derived from an EMBL/GenBank/DDBJ whole genome shotgun (WGS) entry which is preliminary data.</text>
</comment>
<dbReference type="PANTHER" id="PTHR42791:SF1">
    <property type="entry name" value="N-ACETYLTRANSFERASE DOMAIN-CONTAINING PROTEIN"/>
    <property type="match status" value="1"/>
</dbReference>
<dbReference type="PANTHER" id="PTHR42791">
    <property type="entry name" value="GNAT FAMILY ACETYLTRANSFERASE"/>
    <property type="match status" value="1"/>
</dbReference>
<reference evidence="2 3" key="1">
    <citation type="journal article" date="2018" name="IMA Fungus">
        <title>IMA Genome-F 9: Draft genome sequence of Annulohypoxylon stygium, Aspergillus mulundensis, Berkeleyomyces basicola (syn. Thielaviopsis basicola), Ceratocystis smalleyi, two Cercospora beticola strains, Coleophoma cylindrospora, Fusarium fracticaudum, Phialophora cf. hyalina, and Morchella septimelata.</title>
        <authorList>
            <person name="Wingfield B.D."/>
            <person name="Bills G.F."/>
            <person name="Dong Y."/>
            <person name="Huang W."/>
            <person name="Nel W.J."/>
            <person name="Swalarsk-Parry B.S."/>
            <person name="Vaghefi N."/>
            <person name="Wilken P.M."/>
            <person name="An Z."/>
            <person name="de Beer Z.W."/>
            <person name="De Vos L."/>
            <person name="Chen L."/>
            <person name="Duong T.A."/>
            <person name="Gao Y."/>
            <person name="Hammerbacher A."/>
            <person name="Kikkert J.R."/>
            <person name="Li Y."/>
            <person name="Li H."/>
            <person name="Li K."/>
            <person name="Li Q."/>
            <person name="Liu X."/>
            <person name="Ma X."/>
            <person name="Naidoo K."/>
            <person name="Pethybridge S.J."/>
            <person name="Sun J."/>
            <person name="Steenkamp E.T."/>
            <person name="van der Nest M.A."/>
            <person name="van Wyk S."/>
            <person name="Wingfield M.J."/>
            <person name="Xiong C."/>
            <person name="Yue Q."/>
            <person name="Zhang X."/>
        </authorList>
    </citation>
    <scope>NUCLEOTIDE SEQUENCE [LARGE SCALE GENOMIC DNA]</scope>
    <source>
        <strain evidence="2 3">BP6252</strain>
    </source>
</reference>
<evidence type="ECO:0000313" key="3">
    <source>
        <dbReference type="Proteomes" id="UP000256645"/>
    </source>
</evidence>
<dbReference type="InterPro" id="IPR052523">
    <property type="entry name" value="Trichothecene_AcTrans"/>
</dbReference>